<dbReference type="STRING" id="1160509.A0A3N4IFM7"/>
<evidence type="ECO:0000313" key="2">
    <source>
        <dbReference type="EMBL" id="RPA82971.1"/>
    </source>
</evidence>
<feature type="compositionally biased region" description="Polar residues" evidence="1">
    <location>
        <begin position="770"/>
        <end position="792"/>
    </location>
</feature>
<feature type="compositionally biased region" description="Acidic residues" evidence="1">
    <location>
        <begin position="209"/>
        <end position="220"/>
    </location>
</feature>
<feature type="region of interest" description="Disordered" evidence="1">
    <location>
        <begin position="1285"/>
        <end position="1321"/>
    </location>
</feature>
<dbReference type="OrthoDB" id="5372708at2759"/>
<name>A0A3N4IFM7_ASCIM</name>
<feature type="region of interest" description="Disordered" evidence="1">
    <location>
        <begin position="1"/>
        <end position="114"/>
    </location>
</feature>
<gene>
    <name evidence="2" type="ORF">BJ508DRAFT_325129</name>
</gene>
<feature type="compositionally biased region" description="Acidic residues" evidence="1">
    <location>
        <begin position="370"/>
        <end position="388"/>
    </location>
</feature>
<feature type="compositionally biased region" description="Low complexity" evidence="1">
    <location>
        <begin position="30"/>
        <end position="40"/>
    </location>
</feature>
<reference evidence="2 3" key="1">
    <citation type="journal article" date="2018" name="Nat. Ecol. Evol.">
        <title>Pezizomycetes genomes reveal the molecular basis of ectomycorrhizal truffle lifestyle.</title>
        <authorList>
            <person name="Murat C."/>
            <person name="Payen T."/>
            <person name="Noel B."/>
            <person name="Kuo A."/>
            <person name="Morin E."/>
            <person name="Chen J."/>
            <person name="Kohler A."/>
            <person name="Krizsan K."/>
            <person name="Balestrini R."/>
            <person name="Da Silva C."/>
            <person name="Montanini B."/>
            <person name="Hainaut M."/>
            <person name="Levati E."/>
            <person name="Barry K.W."/>
            <person name="Belfiori B."/>
            <person name="Cichocki N."/>
            <person name="Clum A."/>
            <person name="Dockter R.B."/>
            <person name="Fauchery L."/>
            <person name="Guy J."/>
            <person name="Iotti M."/>
            <person name="Le Tacon F."/>
            <person name="Lindquist E.A."/>
            <person name="Lipzen A."/>
            <person name="Malagnac F."/>
            <person name="Mello A."/>
            <person name="Molinier V."/>
            <person name="Miyauchi S."/>
            <person name="Poulain J."/>
            <person name="Riccioni C."/>
            <person name="Rubini A."/>
            <person name="Sitrit Y."/>
            <person name="Splivallo R."/>
            <person name="Traeger S."/>
            <person name="Wang M."/>
            <person name="Zifcakova L."/>
            <person name="Wipf D."/>
            <person name="Zambonelli A."/>
            <person name="Paolocci F."/>
            <person name="Nowrousian M."/>
            <person name="Ottonello S."/>
            <person name="Baldrian P."/>
            <person name="Spatafora J.W."/>
            <person name="Henrissat B."/>
            <person name="Nagy L.G."/>
            <person name="Aury J.M."/>
            <person name="Wincker P."/>
            <person name="Grigoriev I.V."/>
            <person name="Bonfante P."/>
            <person name="Martin F.M."/>
        </authorList>
    </citation>
    <scope>NUCLEOTIDE SEQUENCE [LARGE SCALE GENOMIC DNA]</scope>
    <source>
        <strain evidence="2 3">RN42</strain>
    </source>
</reference>
<feature type="compositionally biased region" description="Basic and acidic residues" evidence="1">
    <location>
        <begin position="1256"/>
        <end position="1269"/>
    </location>
</feature>
<feature type="compositionally biased region" description="Polar residues" evidence="1">
    <location>
        <begin position="146"/>
        <end position="163"/>
    </location>
</feature>
<accession>A0A3N4IFM7</accession>
<feature type="compositionally biased region" description="Polar residues" evidence="1">
    <location>
        <begin position="234"/>
        <end position="243"/>
    </location>
</feature>
<feature type="region of interest" description="Disordered" evidence="1">
    <location>
        <begin position="1232"/>
        <end position="1269"/>
    </location>
</feature>
<feature type="compositionally biased region" description="Basic and acidic residues" evidence="1">
    <location>
        <begin position="735"/>
        <end position="753"/>
    </location>
</feature>
<feature type="region of interest" description="Disordered" evidence="1">
    <location>
        <begin position="366"/>
        <end position="426"/>
    </location>
</feature>
<feature type="region of interest" description="Disordered" evidence="1">
    <location>
        <begin position="143"/>
        <end position="350"/>
    </location>
</feature>
<feature type="compositionally biased region" description="Pro residues" evidence="1">
    <location>
        <begin position="185"/>
        <end position="195"/>
    </location>
</feature>
<feature type="compositionally biased region" description="Low complexity" evidence="1">
    <location>
        <begin position="57"/>
        <end position="66"/>
    </location>
</feature>
<keyword evidence="3" id="KW-1185">Reference proteome</keyword>
<evidence type="ECO:0000313" key="3">
    <source>
        <dbReference type="Proteomes" id="UP000275078"/>
    </source>
</evidence>
<feature type="region of interest" description="Disordered" evidence="1">
    <location>
        <begin position="734"/>
        <end position="800"/>
    </location>
</feature>
<proteinExistence type="predicted"/>
<feature type="compositionally biased region" description="Polar residues" evidence="1">
    <location>
        <begin position="259"/>
        <end position="291"/>
    </location>
</feature>
<organism evidence="2 3">
    <name type="scientific">Ascobolus immersus RN42</name>
    <dbReference type="NCBI Taxonomy" id="1160509"/>
    <lineage>
        <taxon>Eukaryota</taxon>
        <taxon>Fungi</taxon>
        <taxon>Dikarya</taxon>
        <taxon>Ascomycota</taxon>
        <taxon>Pezizomycotina</taxon>
        <taxon>Pezizomycetes</taxon>
        <taxon>Pezizales</taxon>
        <taxon>Ascobolaceae</taxon>
        <taxon>Ascobolus</taxon>
    </lineage>
</organism>
<dbReference type="Proteomes" id="UP000275078">
    <property type="component" value="Unassembled WGS sequence"/>
</dbReference>
<sequence length="1671" mass="187927">MPKRREGSNKRQHAPPTFPTADQLVGIDQTPSIPSTTSTVPPTPPPARRSHRRHTDAPSTPATSTVPPTPPPARRSHRRRESQDVSLESLVGMGPSLPSLRTNPSIVRQPSIVPSVRPRRVNPVAVADSGDTTRYGMRTAIAGVGSKSSQMGRGQSQVTNAHQKASDPLIDLLGNDTGLASAPTPYVPPPVPPVRKPTFVAPRLSPVREEEEEEQEEEKEEEHIHIREEDKTGDTSSVPASPTRNKHGDRASDGAGQVELSNETTSTARTEIQSHDTSASPHISGDKSQSPTPHPDPNPLTSPLDRSPEPGLEDEVASEPEAQDHEGDDITSLATREYSPIMSENDFDEVEPVLVVPDGEDVEMQTIGLEDPEDTVDIPDGQGSDDENPIAIGERPAQHEDEPEITEVDGKDGYQTDSDTDDEHDIADGAETTDIQSATITILVIFCWAVVYHIPHDAYAALISIVQKSWFRPMELPKTLKGLKARRRELPLQKIYCMDVKIDVDQVASDGKDTAPFYFHSIKETIEQKILTNPQVILHCHLGPRVEEDHIEGTQHGKIQGESILGSISIYPVLTNPDIYAGSCLFIRLPQGLCILRIAEIYKRQSQTKKKDRFGSIWALVNPILIRHSDLEFYGVGTQSQKSNFAFSMLTTVESQQDEVNCYIVMAEFKIPVELLFGRANVFIKRSRNDQPRFDISAPTCEPDDQLQMALFTVKGIVVPEDDSRYDDSFIVEHFSQKPDGKDSRGRDSKDNTKSSSIASPSPVRRSGRQRSQSYNSGCGSSDSDSATTTKGPPSKRGRKSCEVSIITFTDIVDPKHLRKTMAEEELENGEVNLVELCKESDTDPIRRICLNLDWYFDEFGVFRTTHRKTGALYITPHNLDPAGRDQPRNHSVIGFVPAGGKYSECAVPLLKEMAKLAKGFKTRLLVMGDNDVEEIQEVICHVKFFSQSSDMSEANGLAGCKGPGALLPCRFCMKEKKDFRTDTMRSTNAEKFKLLRQKHITRDLREEISALRTQTERDAAYTRYGLSEDPPLIEQYVPSFNSFIQVSHDIAHAEQKGIGERMVSMLGDLLLSPVGKSEFTRVLGKFTFPNDISRKLNIVRHVKRIKMSEVTLMIACLPFMLRNMNHDLGLFRPIVLERFNLMYGDGDYDNPVYTTKTLKDRLERAFMTTAATNKLVFAQEVKRSHHVNLYDEIQRMMIASREEFNYIAHLLTFVDELPDKEEYESYLKEKKEAEKKKKPKRRTNNAGDDGDSDDERNSELRSRKVNRRPVDWKSRLRSRRVVEMDHEYDTGSETGSDDDDDADYTGTNSDHSDSDSGDEDVHDLEVAELRARTSTVNAICRLPNFHCGLEHTSTNSRLYGVRRNTSVSIGEILHKLWKSLMANCNYVDIEFMYIKHSNELSALRLLLDRIHSNEDGSEHAWCAKLIQLRQEIPVLFSNFFLGQIARNSPESGVATNTTGPATKLSLHHPTRFPDIKFGAFIVPSDAKRRGLPTKLKGRDIGRDWVLRSLWYAYVSYGFEYASVPLTFGKDVSGDLKWWESLTVYDSFNECRVRLRPGRIIGVVAGATDNEQYALILGICTHRYMKTDRVFLYICWLKDIGPDASFENRVRRFQTQKMPFERGQTQEEMSWNNIIALPTISSSKASYFVPDIQGSKGRQVFWKNDFYFASV</sequence>
<dbReference type="EMBL" id="ML119668">
    <property type="protein sequence ID" value="RPA82971.1"/>
    <property type="molecule type" value="Genomic_DNA"/>
</dbReference>
<evidence type="ECO:0000256" key="1">
    <source>
        <dbReference type="SAM" id="MobiDB-lite"/>
    </source>
</evidence>
<feature type="compositionally biased region" description="Basic and acidic residues" evidence="1">
    <location>
        <begin position="221"/>
        <end position="233"/>
    </location>
</feature>
<protein>
    <submittedName>
        <fullName evidence="2">Uncharacterized protein</fullName>
    </submittedName>
</protein>